<evidence type="ECO:0000256" key="1">
    <source>
        <dbReference type="SAM" id="MobiDB-lite"/>
    </source>
</evidence>
<dbReference type="Proteomes" id="UP001240236">
    <property type="component" value="Unassembled WGS sequence"/>
</dbReference>
<gene>
    <name evidence="2" type="ORF">J2S42_005170</name>
</gene>
<proteinExistence type="predicted"/>
<sequence length="397" mass="41725">MAIDNGHADWTGTPWHTRDIPSMWATVAHHTPDAYATHLAGWRRTTELLSTHVARMRTYRDNLAIAWPPTRSPAAAVYLSRFDTDIANAQATLNASIANYTAYAAAMHILSDAQTALRPLADEYAANTAAESSRQQMASASNSRAAATTFLATQDTEKRQAELTRIARSIMYRASQELIEATAALQIAPPYHETGSYFAPRDIGVSPPSIPEISPLNIPPSSGASATPPGISREIILSTDASKTSLAGVAGPIDDLGRATEPSISEGHKSNTKASWPALASPQIIGAPPSAGQNSTNSTPRRSAATPDAIIGIPPSSQPVSQAQTIRTSSVEPSPGTAATNPVAFNNGAVQRGQATDKNLPLDLDTLWSTDEGVAPVVDIDQTSSPITAGPAIGIDR</sequence>
<evidence type="ECO:0000313" key="3">
    <source>
        <dbReference type="Proteomes" id="UP001240236"/>
    </source>
</evidence>
<feature type="compositionally biased region" description="Low complexity" evidence="1">
    <location>
        <begin position="219"/>
        <end position="230"/>
    </location>
</feature>
<protein>
    <recommendedName>
        <fullName evidence="4">PPE family domain-containing protein</fullName>
    </recommendedName>
</protein>
<comment type="caution">
    <text evidence="2">The sequence shown here is derived from an EMBL/GenBank/DDBJ whole genome shotgun (WGS) entry which is preliminary data.</text>
</comment>
<evidence type="ECO:0008006" key="4">
    <source>
        <dbReference type="Google" id="ProtNLM"/>
    </source>
</evidence>
<feature type="compositionally biased region" description="Polar residues" evidence="1">
    <location>
        <begin position="291"/>
        <end position="301"/>
    </location>
</feature>
<dbReference type="EMBL" id="JAUSUZ010000001">
    <property type="protein sequence ID" value="MDQ0368501.1"/>
    <property type="molecule type" value="Genomic_DNA"/>
</dbReference>
<evidence type="ECO:0000313" key="2">
    <source>
        <dbReference type="EMBL" id="MDQ0368501.1"/>
    </source>
</evidence>
<feature type="region of interest" description="Disordered" evidence="1">
    <location>
        <begin position="210"/>
        <end position="230"/>
    </location>
</feature>
<dbReference type="RefSeq" id="WP_307243091.1">
    <property type="nucleotide sequence ID" value="NZ_JAUSUZ010000001.1"/>
</dbReference>
<feature type="region of interest" description="Disordered" evidence="1">
    <location>
        <begin position="247"/>
        <end position="307"/>
    </location>
</feature>
<name>A0AAE3W357_9ACTN</name>
<accession>A0AAE3W357</accession>
<dbReference type="AlphaFoldDB" id="A0AAE3W357"/>
<keyword evidence="3" id="KW-1185">Reference proteome</keyword>
<organism evidence="2 3">
    <name type="scientific">Catenuloplanes indicus</name>
    <dbReference type="NCBI Taxonomy" id="137267"/>
    <lineage>
        <taxon>Bacteria</taxon>
        <taxon>Bacillati</taxon>
        <taxon>Actinomycetota</taxon>
        <taxon>Actinomycetes</taxon>
        <taxon>Micromonosporales</taxon>
        <taxon>Micromonosporaceae</taxon>
        <taxon>Catenuloplanes</taxon>
    </lineage>
</organism>
<reference evidence="2 3" key="1">
    <citation type="submission" date="2023-07" db="EMBL/GenBank/DDBJ databases">
        <title>Sequencing the genomes of 1000 actinobacteria strains.</title>
        <authorList>
            <person name="Klenk H.-P."/>
        </authorList>
    </citation>
    <scope>NUCLEOTIDE SEQUENCE [LARGE SCALE GENOMIC DNA]</scope>
    <source>
        <strain evidence="2 3">DSM 44709</strain>
    </source>
</reference>